<proteinExistence type="predicted"/>
<protein>
    <submittedName>
        <fullName evidence="2">Uncharacterized protein</fullName>
    </submittedName>
</protein>
<dbReference type="OrthoDB" id="963860at2"/>
<dbReference type="RefSeq" id="WP_009582586.1">
    <property type="nucleotide sequence ID" value="NZ_AMZN01000084.1"/>
</dbReference>
<dbReference type="Proteomes" id="UP000011135">
    <property type="component" value="Unassembled WGS sequence"/>
</dbReference>
<keyword evidence="1" id="KW-1133">Transmembrane helix</keyword>
<dbReference type="STRING" id="1237149.C900_05492"/>
<keyword evidence="1" id="KW-0812">Transmembrane</keyword>
<organism evidence="2 3">
    <name type="scientific">Fulvivirga imtechensis AK7</name>
    <dbReference type="NCBI Taxonomy" id="1237149"/>
    <lineage>
        <taxon>Bacteria</taxon>
        <taxon>Pseudomonadati</taxon>
        <taxon>Bacteroidota</taxon>
        <taxon>Cytophagia</taxon>
        <taxon>Cytophagales</taxon>
        <taxon>Fulvivirgaceae</taxon>
        <taxon>Fulvivirga</taxon>
    </lineage>
</organism>
<dbReference type="EMBL" id="AMZN01000084">
    <property type="protein sequence ID" value="ELR69103.1"/>
    <property type="molecule type" value="Genomic_DNA"/>
</dbReference>
<keyword evidence="1" id="KW-0472">Membrane</keyword>
<dbReference type="AlphaFoldDB" id="L8JLH4"/>
<keyword evidence="3" id="KW-1185">Reference proteome</keyword>
<reference evidence="2 3" key="1">
    <citation type="submission" date="2012-12" db="EMBL/GenBank/DDBJ databases">
        <title>Genome assembly of Fulvivirga imtechensis AK7.</title>
        <authorList>
            <person name="Nupur N."/>
            <person name="Khatri I."/>
            <person name="Kumar R."/>
            <person name="Subramanian S."/>
            <person name="Pinnaka A."/>
        </authorList>
    </citation>
    <scope>NUCLEOTIDE SEQUENCE [LARGE SCALE GENOMIC DNA]</scope>
    <source>
        <strain evidence="2 3">AK7</strain>
    </source>
</reference>
<evidence type="ECO:0000313" key="2">
    <source>
        <dbReference type="EMBL" id="ELR69103.1"/>
    </source>
</evidence>
<gene>
    <name evidence="2" type="ORF">C900_05492</name>
</gene>
<accession>L8JLH4</accession>
<evidence type="ECO:0000256" key="1">
    <source>
        <dbReference type="SAM" id="Phobius"/>
    </source>
</evidence>
<name>L8JLH4_9BACT</name>
<evidence type="ECO:0000313" key="3">
    <source>
        <dbReference type="Proteomes" id="UP000011135"/>
    </source>
</evidence>
<sequence length="165" mass="18818">MSTMFSKYQFVLLFLVLMASQVVAQRKLIIAKPASPAKYTFYEGEEIRFKLKGERYWNKAFIQGLGDDYIRLHYTTIALSEIEMIDIRSRSHSYLHMVAAIGVYGGVGFIGIDQFNRSIVKGESGFDEKTMLIGGALLSTGALIYLLKRKKVKIGRKFRLRVAEY</sequence>
<comment type="caution">
    <text evidence="2">The sequence shown here is derived from an EMBL/GenBank/DDBJ whole genome shotgun (WGS) entry which is preliminary data.</text>
</comment>
<feature type="transmembrane region" description="Helical" evidence="1">
    <location>
        <begin position="130"/>
        <end position="147"/>
    </location>
</feature>
<dbReference type="eggNOG" id="ENOG5033DG6">
    <property type="taxonomic scope" value="Bacteria"/>
</dbReference>